<proteinExistence type="predicted"/>
<keyword evidence="1" id="KW-0812">Transmembrane</keyword>
<keyword evidence="1" id="KW-0472">Membrane</keyword>
<keyword evidence="1" id="KW-1133">Transmembrane helix</keyword>
<dbReference type="EMBL" id="HBUF01241575">
    <property type="protein sequence ID" value="CAG6677125.1"/>
    <property type="molecule type" value="Transcribed_RNA"/>
</dbReference>
<dbReference type="EMBL" id="HBUF01241573">
    <property type="protein sequence ID" value="CAG6677124.1"/>
    <property type="molecule type" value="Transcribed_RNA"/>
</dbReference>
<organism evidence="2">
    <name type="scientific">Cacopsylla melanoneura</name>
    <dbReference type="NCBI Taxonomy" id="428564"/>
    <lineage>
        <taxon>Eukaryota</taxon>
        <taxon>Metazoa</taxon>
        <taxon>Ecdysozoa</taxon>
        <taxon>Arthropoda</taxon>
        <taxon>Hexapoda</taxon>
        <taxon>Insecta</taxon>
        <taxon>Pterygota</taxon>
        <taxon>Neoptera</taxon>
        <taxon>Paraneoptera</taxon>
        <taxon>Hemiptera</taxon>
        <taxon>Sternorrhyncha</taxon>
        <taxon>Psylloidea</taxon>
        <taxon>Psyllidae</taxon>
        <taxon>Psyllinae</taxon>
        <taxon>Cacopsylla</taxon>
    </lineage>
</organism>
<protein>
    <submittedName>
        <fullName evidence="2">Uncharacterized protein</fullName>
    </submittedName>
</protein>
<feature type="transmembrane region" description="Helical" evidence="1">
    <location>
        <begin position="6"/>
        <end position="25"/>
    </location>
</feature>
<evidence type="ECO:0000256" key="1">
    <source>
        <dbReference type="SAM" id="Phobius"/>
    </source>
</evidence>
<reference evidence="2" key="1">
    <citation type="submission" date="2021-05" db="EMBL/GenBank/DDBJ databases">
        <authorList>
            <person name="Alioto T."/>
            <person name="Alioto T."/>
            <person name="Gomez Garrido J."/>
        </authorList>
    </citation>
    <scope>NUCLEOTIDE SEQUENCE</scope>
</reference>
<dbReference type="EMBL" id="HBUF01241576">
    <property type="protein sequence ID" value="CAG6677126.1"/>
    <property type="molecule type" value="Transcribed_RNA"/>
</dbReference>
<evidence type="ECO:0000313" key="2">
    <source>
        <dbReference type="EMBL" id="CAG6677125.1"/>
    </source>
</evidence>
<accession>A0A8D8SW93</accession>
<dbReference type="AlphaFoldDB" id="A0A8D8SW93"/>
<name>A0A8D8SW93_9HEMI</name>
<sequence length="101" mass="11691">MLMFLFIVFSFFVFGMIVFVFLFSINNCRFNSSTLLVKRTGSEVARVLATMWLWFNFVQSQACSLVVDYGFNSASNSNYLFVKTLVVLKNWFRKGHCQVVA</sequence>